<dbReference type="EC" id="2.7.7.77" evidence="8"/>
<dbReference type="EMBL" id="BOPV01000001">
    <property type="protein sequence ID" value="GIL41714.1"/>
    <property type="molecule type" value="Genomic_DNA"/>
</dbReference>
<organism evidence="10 11">
    <name type="scientific">Roseiterribacter gracilis</name>
    <dbReference type="NCBI Taxonomy" id="2812848"/>
    <lineage>
        <taxon>Bacteria</taxon>
        <taxon>Pseudomonadati</taxon>
        <taxon>Pseudomonadota</taxon>
        <taxon>Alphaproteobacteria</taxon>
        <taxon>Rhodospirillales</taxon>
        <taxon>Roseiterribacteraceae</taxon>
        <taxon>Roseiterribacter</taxon>
    </lineage>
</organism>
<feature type="binding site" evidence="8">
    <location>
        <position position="42"/>
    </location>
    <ligand>
        <name>GTP</name>
        <dbReference type="ChEBI" id="CHEBI:37565"/>
    </ligand>
</feature>
<evidence type="ECO:0000256" key="1">
    <source>
        <dbReference type="ARBA" id="ARBA00022490"/>
    </source>
</evidence>
<evidence type="ECO:0000313" key="11">
    <source>
        <dbReference type="Proteomes" id="UP000681075"/>
    </source>
</evidence>
<evidence type="ECO:0000256" key="3">
    <source>
        <dbReference type="ARBA" id="ARBA00022723"/>
    </source>
</evidence>
<dbReference type="Gene3D" id="3.90.550.10">
    <property type="entry name" value="Spore Coat Polysaccharide Biosynthesis Protein SpsA, Chain A"/>
    <property type="match status" value="1"/>
</dbReference>
<comment type="subunit">
    <text evidence="8">Monomer.</text>
</comment>
<feature type="binding site" evidence="8">
    <location>
        <position position="93"/>
    </location>
    <ligand>
        <name>GTP</name>
        <dbReference type="ChEBI" id="CHEBI:37565"/>
    </ligand>
</feature>
<keyword evidence="11" id="KW-1185">Reference proteome</keyword>
<dbReference type="PANTHER" id="PTHR19136">
    <property type="entry name" value="MOLYBDENUM COFACTOR GUANYLYLTRANSFERASE"/>
    <property type="match status" value="1"/>
</dbReference>
<accession>A0A8S8XGP6</accession>
<keyword evidence="7 8" id="KW-0501">Molybdenum cofactor biosynthesis</keyword>
<dbReference type="SUPFAM" id="SSF53448">
    <property type="entry name" value="Nucleotide-diphospho-sugar transferases"/>
    <property type="match status" value="1"/>
</dbReference>
<dbReference type="GO" id="GO:0061603">
    <property type="term" value="F:molybdenum cofactor guanylyltransferase activity"/>
    <property type="evidence" value="ECO:0007669"/>
    <property type="project" value="UniProtKB-EC"/>
</dbReference>
<comment type="catalytic activity">
    <reaction evidence="8">
        <text>Mo-molybdopterin + GTP + H(+) = Mo-molybdopterin guanine dinucleotide + diphosphate</text>
        <dbReference type="Rhea" id="RHEA:34243"/>
        <dbReference type="ChEBI" id="CHEBI:15378"/>
        <dbReference type="ChEBI" id="CHEBI:33019"/>
        <dbReference type="ChEBI" id="CHEBI:37565"/>
        <dbReference type="ChEBI" id="CHEBI:71302"/>
        <dbReference type="ChEBI" id="CHEBI:71310"/>
        <dbReference type="EC" id="2.7.7.77"/>
    </reaction>
</comment>
<dbReference type="AlphaFoldDB" id="A0A8S8XGP6"/>
<keyword evidence="5 8" id="KW-0460">Magnesium</keyword>
<dbReference type="InterPro" id="IPR013482">
    <property type="entry name" value="Molybde_CF_guanTrfase"/>
</dbReference>
<comment type="caution">
    <text evidence="8">Lacks conserved residue(s) required for the propagation of feature annotation.</text>
</comment>
<comment type="caution">
    <text evidence="10">The sequence shown here is derived from an EMBL/GenBank/DDBJ whole genome shotgun (WGS) entry which is preliminary data.</text>
</comment>
<comment type="domain">
    <text evidence="8">The N-terminal domain determines nucleotide recognition and specific binding, while the C-terminal domain determines the specific binding to the target protein.</text>
</comment>
<dbReference type="CDD" id="cd02503">
    <property type="entry name" value="MobA"/>
    <property type="match status" value="1"/>
</dbReference>
<keyword evidence="6 8" id="KW-0342">GTP-binding</keyword>
<feature type="binding site" evidence="8">
    <location>
        <position position="93"/>
    </location>
    <ligand>
        <name>Mg(2+)</name>
        <dbReference type="ChEBI" id="CHEBI:18420"/>
    </ligand>
</feature>
<evidence type="ECO:0000256" key="7">
    <source>
        <dbReference type="ARBA" id="ARBA00023150"/>
    </source>
</evidence>
<dbReference type="GO" id="GO:0005525">
    <property type="term" value="F:GTP binding"/>
    <property type="evidence" value="ECO:0007669"/>
    <property type="project" value="UniProtKB-UniRule"/>
</dbReference>
<keyword evidence="2 8" id="KW-0808">Transferase</keyword>
<evidence type="ECO:0000256" key="6">
    <source>
        <dbReference type="ARBA" id="ARBA00023134"/>
    </source>
</evidence>
<comment type="similarity">
    <text evidence="8">Belongs to the MobA family.</text>
</comment>
<protein>
    <recommendedName>
        <fullName evidence="8">Molybdenum cofactor guanylyltransferase</fullName>
        <shortName evidence="8">MoCo guanylyltransferase</shortName>
        <ecNumber evidence="8">2.7.7.77</ecNumber>
    </recommendedName>
    <alternativeName>
        <fullName evidence="8">GTP:molybdopterin guanylyltransferase</fullName>
    </alternativeName>
    <alternativeName>
        <fullName evidence="8">Mo-MPT guanylyltransferase</fullName>
    </alternativeName>
    <alternativeName>
        <fullName evidence="8">Molybdopterin guanylyltransferase</fullName>
    </alternativeName>
    <alternativeName>
        <fullName evidence="8">Molybdopterin-guanine dinucleotide synthase</fullName>
        <shortName evidence="8">MGD synthase</shortName>
    </alternativeName>
</protein>
<feature type="domain" description="MobA-like NTP transferase" evidence="9">
    <location>
        <begin position="1"/>
        <end position="151"/>
    </location>
</feature>
<evidence type="ECO:0000256" key="4">
    <source>
        <dbReference type="ARBA" id="ARBA00022741"/>
    </source>
</evidence>
<evidence type="ECO:0000256" key="8">
    <source>
        <dbReference type="HAMAP-Rule" id="MF_00316"/>
    </source>
</evidence>
<name>A0A8S8XGP6_9PROT</name>
<dbReference type="PANTHER" id="PTHR19136:SF81">
    <property type="entry name" value="MOLYBDENUM COFACTOR GUANYLYLTRANSFERASE"/>
    <property type="match status" value="1"/>
</dbReference>
<feature type="binding site" evidence="8">
    <location>
        <position position="14"/>
    </location>
    <ligand>
        <name>GTP</name>
        <dbReference type="ChEBI" id="CHEBI:37565"/>
    </ligand>
</feature>
<evidence type="ECO:0000313" key="10">
    <source>
        <dbReference type="EMBL" id="GIL41714.1"/>
    </source>
</evidence>
<comment type="function">
    <text evidence="8">Transfers a GMP moiety from GTP to Mo-molybdopterin (Mo-MPT) cofactor (Moco or molybdenum cofactor) to form Mo-molybdopterin guanine dinucleotide (Mo-MGD) cofactor.</text>
</comment>
<evidence type="ECO:0000256" key="5">
    <source>
        <dbReference type="ARBA" id="ARBA00022842"/>
    </source>
</evidence>
<keyword evidence="4 8" id="KW-0547">Nucleotide-binding</keyword>
<gene>
    <name evidence="8 10" type="primary">mobA</name>
    <name evidence="10" type="ORF">TMPK1_39510</name>
</gene>
<dbReference type="InterPro" id="IPR025877">
    <property type="entry name" value="MobA-like_NTP_Trfase"/>
</dbReference>
<feature type="binding site" evidence="8">
    <location>
        <position position="60"/>
    </location>
    <ligand>
        <name>GTP</name>
        <dbReference type="ChEBI" id="CHEBI:37565"/>
    </ligand>
</feature>
<keyword evidence="1 8" id="KW-0963">Cytoplasm</keyword>
<dbReference type="Proteomes" id="UP000681075">
    <property type="component" value="Unassembled WGS sequence"/>
</dbReference>
<dbReference type="HAMAP" id="MF_00316">
    <property type="entry name" value="MobA"/>
    <property type="match status" value="1"/>
</dbReference>
<evidence type="ECO:0000259" key="9">
    <source>
        <dbReference type="Pfam" id="PF12804"/>
    </source>
</evidence>
<proteinExistence type="inferred from homology"/>
<sequence>MAGGLGTRMGGVDKGLLTLAGRPLLAHVIERVQPQVAQLAVNANGDPSRFAAFGFEVLPDTVEGFVGPLAGVLTGLRWAASHNLPLLLSVPTDTPFLPADLAAGFIEAIDEEGAEIAIAVSEGRPHPTASLWPVYLADHLETALRGGTRRIKEFMQDYRVIEVAFVTEAIDPFFNVNVPEDLARAEAALREGTGRT</sequence>
<dbReference type="GO" id="GO:0005737">
    <property type="term" value="C:cytoplasm"/>
    <property type="evidence" value="ECO:0007669"/>
    <property type="project" value="UniProtKB-SubCell"/>
</dbReference>
<keyword evidence="10" id="KW-0548">Nucleotidyltransferase</keyword>
<keyword evidence="3 8" id="KW-0479">Metal-binding</keyword>
<dbReference type="InterPro" id="IPR029044">
    <property type="entry name" value="Nucleotide-diphossugar_trans"/>
</dbReference>
<comment type="subcellular location">
    <subcellularLocation>
        <location evidence="8">Cytoplasm</location>
    </subcellularLocation>
</comment>
<dbReference type="GO" id="GO:1902758">
    <property type="term" value="P:bis(molybdopterin guanine dinucleotide)molybdenum biosynthetic process"/>
    <property type="evidence" value="ECO:0007669"/>
    <property type="project" value="TreeGrafter"/>
</dbReference>
<dbReference type="NCBIfam" id="TIGR02665">
    <property type="entry name" value="molyb_mobA"/>
    <property type="match status" value="1"/>
</dbReference>
<comment type="cofactor">
    <cofactor evidence="8">
        <name>Mg(2+)</name>
        <dbReference type="ChEBI" id="CHEBI:18420"/>
    </cofactor>
</comment>
<reference evidence="10" key="1">
    <citation type="submission" date="2021-02" db="EMBL/GenBank/DDBJ databases">
        <title>Genome sequence of Rhodospirillales sp. strain TMPK1 isolated from soil.</title>
        <authorList>
            <person name="Nakai R."/>
            <person name="Kusada H."/>
            <person name="Tamaki H."/>
        </authorList>
    </citation>
    <scope>NUCLEOTIDE SEQUENCE</scope>
    <source>
        <strain evidence="10">TMPK1</strain>
    </source>
</reference>
<dbReference type="GO" id="GO:0046872">
    <property type="term" value="F:metal ion binding"/>
    <property type="evidence" value="ECO:0007669"/>
    <property type="project" value="UniProtKB-KW"/>
</dbReference>
<dbReference type="Pfam" id="PF12804">
    <property type="entry name" value="NTP_transf_3"/>
    <property type="match status" value="1"/>
</dbReference>
<evidence type="ECO:0000256" key="2">
    <source>
        <dbReference type="ARBA" id="ARBA00022679"/>
    </source>
</evidence>